<feature type="non-terminal residue" evidence="1">
    <location>
        <position position="68"/>
    </location>
</feature>
<gene>
    <name evidence="1" type="ORF">HNQ05_002346</name>
</gene>
<protein>
    <submittedName>
        <fullName evidence="1">Uncharacterized protein</fullName>
    </submittedName>
</protein>
<dbReference type="Gene3D" id="3.40.220.10">
    <property type="entry name" value="Leucine Aminopeptidase, subunit E, domain 1"/>
    <property type="match status" value="1"/>
</dbReference>
<comment type="caution">
    <text evidence="1">The sequence shown here is derived from an EMBL/GenBank/DDBJ whole genome shotgun (WGS) entry which is preliminary data.</text>
</comment>
<name>A0ABR6P4E3_9DEIN</name>
<reference evidence="1 2" key="1">
    <citation type="submission" date="2020-08" db="EMBL/GenBank/DDBJ databases">
        <title>Genomic Encyclopedia of Type Strains, Phase IV (KMG-IV): sequencing the most valuable type-strain genomes for metagenomic binning, comparative biology and taxonomic classification.</title>
        <authorList>
            <person name="Goeker M."/>
        </authorList>
    </citation>
    <scope>NUCLEOTIDE SEQUENCE [LARGE SCALE GENOMIC DNA]</scope>
    <source>
        <strain evidence="1 2">DSM 15757</strain>
    </source>
</reference>
<dbReference type="EMBL" id="JACHEZ010000011">
    <property type="protein sequence ID" value="MBB6030947.1"/>
    <property type="molecule type" value="Genomic_DNA"/>
</dbReference>
<organism evidence="1 2">
    <name type="scientific">Oceanithermus desulfurans</name>
    <dbReference type="NCBI Taxonomy" id="227924"/>
    <lineage>
        <taxon>Bacteria</taxon>
        <taxon>Thermotogati</taxon>
        <taxon>Deinococcota</taxon>
        <taxon>Deinococci</taxon>
        <taxon>Thermales</taxon>
        <taxon>Thermaceae</taxon>
        <taxon>Oceanithermus</taxon>
    </lineage>
</organism>
<accession>A0ABR6P4E3</accession>
<evidence type="ECO:0000313" key="2">
    <source>
        <dbReference type="Proteomes" id="UP000587579"/>
    </source>
</evidence>
<keyword evidence="2" id="KW-1185">Reference proteome</keyword>
<dbReference type="SUPFAM" id="SSF52949">
    <property type="entry name" value="Macro domain-like"/>
    <property type="match status" value="1"/>
</dbReference>
<dbReference type="Proteomes" id="UP000587579">
    <property type="component" value="Unassembled WGS sequence"/>
</dbReference>
<evidence type="ECO:0000313" key="1">
    <source>
        <dbReference type="EMBL" id="MBB6030947.1"/>
    </source>
</evidence>
<dbReference type="InterPro" id="IPR043472">
    <property type="entry name" value="Macro_dom-like"/>
</dbReference>
<sequence length="68" mass="7631">MAIRVKTTRRKVFEHEAPMRVVAVLGGELTEEGRWLDSELDGALVRILKETRFKGDFGTTLYVPLAGV</sequence>
<proteinExistence type="predicted"/>